<evidence type="ECO:0000313" key="5">
    <source>
        <dbReference type="EMBL" id="PNM57949.1"/>
    </source>
</evidence>
<dbReference type="SMART" id="SM00388">
    <property type="entry name" value="HisKA"/>
    <property type="match status" value="1"/>
</dbReference>
<dbReference type="GO" id="GO:0000155">
    <property type="term" value="F:phosphorelay sensor kinase activity"/>
    <property type="evidence" value="ECO:0007669"/>
    <property type="project" value="InterPro"/>
</dbReference>
<evidence type="ECO:0000313" key="6">
    <source>
        <dbReference type="Proteomes" id="UP000053748"/>
    </source>
</evidence>
<dbReference type="InterPro" id="IPR003594">
    <property type="entry name" value="HATPase_dom"/>
</dbReference>
<comment type="catalytic activity">
    <reaction evidence="1">
        <text>ATP + protein L-histidine = ADP + protein N-phospho-L-histidine.</text>
        <dbReference type="EC" id="2.7.13.3"/>
    </reaction>
</comment>
<organism evidence="5 6">
    <name type="scientific">Vibrio mimicus</name>
    <dbReference type="NCBI Taxonomy" id="674"/>
    <lineage>
        <taxon>Bacteria</taxon>
        <taxon>Pseudomonadati</taxon>
        <taxon>Pseudomonadota</taxon>
        <taxon>Gammaproteobacteria</taxon>
        <taxon>Vibrionales</taxon>
        <taxon>Vibrionaceae</taxon>
        <taxon>Vibrio</taxon>
    </lineage>
</organism>
<dbReference type="Gene3D" id="1.10.287.130">
    <property type="match status" value="1"/>
</dbReference>
<protein>
    <recommendedName>
        <fullName evidence="2">histidine kinase</fullName>
        <ecNumber evidence="2">2.7.13.3</ecNumber>
    </recommendedName>
</protein>
<dbReference type="STRING" id="674.VM_09430"/>
<dbReference type="Proteomes" id="UP000053748">
    <property type="component" value="Unassembled WGS sequence"/>
</dbReference>
<dbReference type="AlphaFoldDB" id="A0A2J9V2D7"/>
<evidence type="ECO:0000256" key="2">
    <source>
        <dbReference type="ARBA" id="ARBA00012438"/>
    </source>
</evidence>
<dbReference type="PRINTS" id="PR00344">
    <property type="entry name" value="BCTRLSENSOR"/>
</dbReference>
<dbReference type="Pfam" id="PF08448">
    <property type="entry name" value="PAS_4"/>
    <property type="match status" value="1"/>
</dbReference>
<dbReference type="EC" id="2.7.13.3" evidence="2"/>
<evidence type="ECO:0000256" key="3">
    <source>
        <dbReference type="ARBA" id="ARBA00022553"/>
    </source>
</evidence>
<dbReference type="CDD" id="cd00082">
    <property type="entry name" value="HisKA"/>
    <property type="match status" value="1"/>
</dbReference>
<dbReference type="PANTHER" id="PTHR43065">
    <property type="entry name" value="SENSOR HISTIDINE KINASE"/>
    <property type="match status" value="1"/>
</dbReference>
<feature type="domain" description="Histidine kinase" evidence="4">
    <location>
        <begin position="181"/>
        <end position="426"/>
    </location>
</feature>
<evidence type="ECO:0000259" key="4">
    <source>
        <dbReference type="PROSITE" id="PS50109"/>
    </source>
</evidence>
<dbReference type="Gene3D" id="3.30.450.20">
    <property type="entry name" value="PAS domain"/>
    <property type="match status" value="1"/>
</dbReference>
<dbReference type="Pfam" id="PF02518">
    <property type="entry name" value="HATPase_c"/>
    <property type="match status" value="1"/>
</dbReference>
<dbReference type="SMART" id="SM00387">
    <property type="entry name" value="HATPase_c"/>
    <property type="match status" value="1"/>
</dbReference>
<dbReference type="InterPro" id="IPR036890">
    <property type="entry name" value="HATPase_C_sf"/>
</dbReference>
<accession>A0A2J9V2D7</accession>
<reference evidence="5" key="1">
    <citation type="submission" date="2017-12" db="EMBL/GenBank/DDBJ databases">
        <title>FDA dAtabase for Regulatory Grade micrObial Sequences (FDA-ARGOS): Supporting development and validation of Infectious Disease Dx tests.</title>
        <authorList>
            <person name="Hoffmann M."/>
            <person name="Allard M."/>
            <person name="Evans P."/>
            <person name="Brown E."/>
            <person name="Tallon L.J."/>
            <person name="Sadzewicz L."/>
            <person name="Sengamalay N."/>
            <person name="Ott S."/>
            <person name="Godinez A."/>
            <person name="Nagaraj S."/>
            <person name="Vavikolanu K."/>
            <person name="Aluvathingal J."/>
            <person name="Nadendla S."/>
            <person name="Hobson J."/>
            <person name="Sichtig H."/>
        </authorList>
    </citation>
    <scope>NUCLEOTIDE SEQUENCE [LARGE SCALE GENOMIC DNA]</scope>
    <source>
        <strain evidence="5">FDAARGOS_113</strain>
    </source>
</reference>
<name>A0A2J9V2D7_VIBMI</name>
<dbReference type="InterPro" id="IPR003661">
    <property type="entry name" value="HisK_dim/P_dom"/>
</dbReference>
<comment type="caution">
    <text evidence="5">The sequence shown here is derived from an EMBL/GenBank/DDBJ whole genome shotgun (WGS) entry which is preliminary data.</text>
</comment>
<dbReference type="InterPro" id="IPR004358">
    <property type="entry name" value="Sig_transdc_His_kin-like_C"/>
</dbReference>
<sequence>MAKSRLLLSELLDQLSFALCIVRDDYVIVKVNEYFESRVIFDGETMQGQNILHLFPESADYLKRKIDTALVIESSSFSSWEQKPHLLPFKSSRPVSGEEEKMYQDLEVIPIHSEDGSIDHVCLCVYDVTIQASQQLELRRVSQKLEEEHQSQKVLIKKLEDAQGQLIQSEKMASIGQLSAGIAHEINNPVGFITSNLQTLNDYFNSLEKVLKNITQTIEQSKDAALIQTCQHILKQGQVDFILEDTAELINESLEGSSRVMSIVKNLKEFSHIDRSEWIYTNLENCIESTLKIINNEIKYNIAVEKHYAPNVPEVFCQPMQINQVLLNILVNASHAINGEGTITITLQSADADFVEIRIQDTGCGIPEEIRERIFEPFFTTKPVGSGTGLGLSVSYGIINKHHGTICVSSEVGKGSEFVIRLPINPSAETVENTDSDSDDV</sequence>
<dbReference type="InterPro" id="IPR013656">
    <property type="entry name" value="PAS_4"/>
</dbReference>
<keyword evidence="6" id="KW-1185">Reference proteome</keyword>
<dbReference type="SUPFAM" id="SSF47384">
    <property type="entry name" value="Homodimeric domain of signal transducing histidine kinase"/>
    <property type="match status" value="1"/>
</dbReference>
<dbReference type="SUPFAM" id="SSF55874">
    <property type="entry name" value="ATPase domain of HSP90 chaperone/DNA topoisomerase II/histidine kinase"/>
    <property type="match status" value="1"/>
</dbReference>
<keyword evidence="5" id="KW-0808">Transferase</keyword>
<dbReference type="OrthoDB" id="9772100at2"/>
<dbReference type="InterPro" id="IPR005467">
    <property type="entry name" value="His_kinase_dom"/>
</dbReference>
<evidence type="ECO:0000256" key="1">
    <source>
        <dbReference type="ARBA" id="ARBA00000085"/>
    </source>
</evidence>
<dbReference type="InterPro" id="IPR036097">
    <property type="entry name" value="HisK_dim/P_sf"/>
</dbReference>
<dbReference type="PROSITE" id="PS50109">
    <property type="entry name" value="HIS_KIN"/>
    <property type="match status" value="1"/>
</dbReference>
<proteinExistence type="predicted"/>
<keyword evidence="3" id="KW-0597">Phosphoprotein</keyword>
<dbReference type="Gene3D" id="3.30.565.10">
    <property type="entry name" value="Histidine kinase-like ATPase, C-terminal domain"/>
    <property type="match status" value="1"/>
</dbReference>
<gene>
    <name evidence="5" type="ORF">AL544_018830</name>
</gene>
<dbReference type="PANTHER" id="PTHR43065:SF50">
    <property type="entry name" value="HISTIDINE KINASE"/>
    <property type="match status" value="1"/>
</dbReference>
<keyword evidence="5" id="KW-0418">Kinase</keyword>
<dbReference type="EMBL" id="LOSJ02000002">
    <property type="protein sequence ID" value="PNM57949.1"/>
    <property type="molecule type" value="Genomic_DNA"/>
</dbReference>
<dbReference type="RefSeq" id="WP_001130094.1">
    <property type="nucleotide sequence ID" value="NZ_CAWMSS010000001.1"/>
</dbReference>